<reference evidence="13" key="1">
    <citation type="submission" date="2023-06" db="EMBL/GenBank/DDBJ databases">
        <title>Genome-scale phylogeny and comparative genomics of the fungal order Sordariales.</title>
        <authorList>
            <consortium name="Lawrence Berkeley National Laboratory"/>
            <person name="Hensen N."/>
            <person name="Bonometti L."/>
            <person name="Westerberg I."/>
            <person name="Brannstrom I.O."/>
            <person name="Guillou S."/>
            <person name="Cros-Aarteil S."/>
            <person name="Calhoun S."/>
            <person name="Haridas S."/>
            <person name="Kuo A."/>
            <person name="Mondo S."/>
            <person name="Pangilinan J."/>
            <person name="Riley R."/>
            <person name="Labutti K."/>
            <person name="Andreopoulos B."/>
            <person name="Lipzen A."/>
            <person name="Chen C."/>
            <person name="Yanf M."/>
            <person name="Daum C."/>
            <person name="Ng V."/>
            <person name="Clum A."/>
            <person name="Steindorff A."/>
            <person name="Ohm R."/>
            <person name="Martin F."/>
            <person name="Silar P."/>
            <person name="Natvig D."/>
            <person name="Lalanne C."/>
            <person name="Gautier V."/>
            <person name="Ament-Velasquez S.L."/>
            <person name="Kruys A."/>
            <person name="Hutchinson M.I."/>
            <person name="Powell A.J."/>
            <person name="Barry K."/>
            <person name="Miller A.N."/>
            <person name="Grigoriev I.V."/>
            <person name="Debuchy R."/>
            <person name="Gladieux P."/>
            <person name="Thoren M.H."/>
            <person name="Johannesson H."/>
        </authorList>
    </citation>
    <scope>NUCLEOTIDE SEQUENCE</scope>
    <source>
        <strain evidence="13">CBS 307.81</strain>
    </source>
</reference>
<name>A0AA39ZA93_9PEZI</name>
<evidence type="ECO:0000256" key="4">
    <source>
        <dbReference type="ARBA" id="ARBA00022525"/>
    </source>
</evidence>
<evidence type="ECO:0000256" key="1">
    <source>
        <dbReference type="ARBA" id="ARBA00004589"/>
    </source>
</evidence>
<dbReference type="Proteomes" id="UP001174997">
    <property type="component" value="Unassembled WGS sequence"/>
</dbReference>
<protein>
    <recommendedName>
        <fullName evidence="12">CFEM domain-containing protein</fullName>
    </recommendedName>
</protein>
<dbReference type="GO" id="GO:0098552">
    <property type="term" value="C:side of membrane"/>
    <property type="evidence" value="ECO:0007669"/>
    <property type="project" value="UniProtKB-KW"/>
</dbReference>
<feature type="region of interest" description="Disordered" evidence="10">
    <location>
        <begin position="155"/>
        <end position="187"/>
    </location>
</feature>
<dbReference type="Pfam" id="PF05730">
    <property type="entry name" value="CFEM"/>
    <property type="match status" value="1"/>
</dbReference>
<evidence type="ECO:0000256" key="9">
    <source>
        <dbReference type="PROSITE-ProRule" id="PRU01356"/>
    </source>
</evidence>
<feature type="domain" description="CFEM" evidence="12">
    <location>
        <begin position="12"/>
        <end position="130"/>
    </location>
</feature>
<keyword evidence="8" id="KW-0449">Lipoprotein</keyword>
<keyword evidence="9" id="KW-0408">Iron</keyword>
<evidence type="ECO:0000256" key="2">
    <source>
        <dbReference type="ARBA" id="ARBA00004613"/>
    </source>
</evidence>
<evidence type="ECO:0000313" key="14">
    <source>
        <dbReference type="Proteomes" id="UP001174997"/>
    </source>
</evidence>
<dbReference type="EMBL" id="JAULSY010000076">
    <property type="protein sequence ID" value="KAK0667192.1"/>
    <property type="molecule type" value="Genomic_DNA"/>
</dbReference>
<comment type="caution">
    <text evidence="9">Lacks conserved residue(s) required for the propagation of feature annotation.</text>
</comment>
<keyword evidence="5" id="KW-0472">Membrane</keyword>
<feature type="binding site" description="axial binding residue" evidence="9">
    <location>
        <position position="65"/>
    </location>
    <ligand>
        <name>heme</name>
        <dbReference type="ChEBI" id="CHEBI:30413"/>
    </ligand>
    <ligandPart>
        <name>Fe</name>
        <dbReference type="ChEBI" id="CHEBI:18248"/>
    </ligandPart>
</feature>
<evidence type="ECO:0000256" key="7">
    <source>
        <dbReference type="ARBA" id="ARBA00023157"/>
    </source>
</evidence>
<accession>A0AA39ZA93</accession>
<evidence type="ECO:0000256" key="11">
    <source>
        <dbReference type="SAM" id="SignalP"/>
    </source>
</evidence>
<keyword evidence="5" id="KW-0325">Glycoprotein</keyword>
<evidence type="ECO:0000256" key="8">
    <source>
        <dbReference type="ARBA" id="ARBA00023288"/>
    </source>
</evidence>
<comment type="caution">
    <text evidence="13">The sequence shown here is derived from an EMBL/GenBank/DDBJ whole genome shotgun (WGS) entry which is preliminary data.</text>
</comment>
<dbReference type="AlphaFoldDB" id="A0AA39ZA93"/>
<sequence>MNIKMYSVLSARQFHWYLTLVVLFTVGIQAHDGGDCLSVALVAIPDCAKTCFLEQAPSVGCDGLDFVCQCKKQAAFYSSVEACVVDACEASEYEKVIDGVGTVCECAVDAKDDHDHASFVSSDSASLTSFISPPPTAAPSGEPSAPPVVIVTTTTDVEDDDDSSPTETAPVPTETSPLVEAENGADHTSTSRLGLMATVFGAALAFALL</sequence>
<evidence type="ECO:0000256" key="10">
    <source>
        <dbReference type="SAM" id="MobiDB-lite"/>
    </source>
</evidence>
<dbReference type="InterPro" id="IPR008427">
    <property type="entry name" value="Extracellular_membr_CFEM_dom"/>
</dbReference>
<keyword evidence="6 11" id="KW-0732">Signal</keyword>
<keyword evidence="4" id="KW-0964">Secreted</keyword>
<dbReference type="GO" id="GO:0005576">
    <property type="term" value="C:extracellular region"/>
    <property type="evidence" value="ECO:0007669"/>
    <property type="project" value="UniProtKB-SubCell"/>
</dbReference>
<feature type="signal peptide" evidence="11">
    <location>
        <begin position="1"/>
        <end position="30"/>
    </location>
</feature>
<organism evidence="13 14">
    <name type="scientific">Cercophora samala</name>
    <dbReference type="NCBI Taxonomy" id="330535"/>
    <lineage>
        <taxon>Eukaryota</taxon>
        <taxon>Fungi</taxon>
        <taxon>Dikarya</taxon>
        <taxon>Ascomycota</taxon>
        <taxon>Pezizomycotina</taxon>
        <taxon>Sordariomycetes</taxon>
        <taxon>Sordariomycetidae</taxon>
        <taxon>Sordariales</taxon>
        <taxon>Lasiosphaeriaceae</taxon>
        <taxon>Cercophora</taxon>
    </lineage>
</organism>
<keyword evidence="14" id="KW-1185">Reference proteome</keyword>
<gene>
    <name evidence="13" type="ORF">QBC41DRAFT_141309</name>
</gene>
<evidence type="ECO:0000256" key="3">
    <source>
        <dbReference type="ARBA" id="ARBA00010031"/>
    </source>
</evidence>
<keyword evidence="7 9" id="KW-1015">Disulfide bond</keyword>
<evidence type="ECO:0000259" key="12">
    <source>
        <dbReference type="PROSITE" id="PS52012"/>
    </source>
</evidence>
<dbReference type="SMART" id="SM00747">
    <property type="entry name" value="CFEM"/>
    <property type="match status" value="1"/>
</dbReference>
<feature type="disulfide bond" evidence="9">
    <location>
        <begin position="61"/>
        <end position="68"/>
    </location>
</feature>
<comment type="subcellular location">
    <subcellularLocation>
        <location evidence="1">Membrane</location>
        <topology evidence="1">Lipid-anchor</topology>
        <topology evidence="1">GPI-anchor</topology>
    </subcellularLocation>
    <subcellularLocation>
        <location evidence="2">Secreted</location>
    </subcellularLocation>
</comment>
<proteinExistence type="inferred from homology"/>
<evidence type="ECO:0000256" key="6">
    <source>
        <dbReference type="ARBA" id="ARBA00022729"/>
    </source>
</evidence>
<keyword evidence="9" id="KW-0479">Metal-binding</keyword>
<evidence type="ECO:0000313" key="13">
    <source>
        <dbReference type="EMBL" id="KAK0667192.1"/>
    </source>
</evidence>
<comment type="similarity">
    <text evidence="3">Belongs to the RBT5 family.</text>
</comment>
<feature type="chain" id="PRO_5041246257" description="CFEM domain-containing protein" evidence="11">
    <location>
        <begin position="31"/>
        <end position="209"/>
    </location>
</feature>
<keyword evidence="5" id="KW-0336">GPI-anchor</keyword>
<evidence type="ECO:0000256" key="5">
    <source>
        <dbReference type="ARBA" id="ARBA00022622"/>
    </source>
</evidence>
<dbReference type="PROSITE" id="PS52012">
    <property type="entry name" value="CFEM"/>
    <property type="match status" value="1"/>
</dbReference>
<dbReference type="GO" id="GO:0046872">
    <property type="term" value="F:metal ion binding"/>
    <property type="evidence" value="ECO:0007669"/>
    <property type="project" value="UniProtKB-UniRule"/>
</dbReference>
<keyword evidence="9" id="KW-0349">Heme</keyword>